<feature type="domain" description="SHSP" evidence="3">
    <location>
        <begin position="30"/>
        <end position="142"/>
    </location>
</feature>
<organism evidence="4 5">
    <name type="scientific">Litchfieldia salsa</name>
    <dbReference type="NCBI Taxonomy" id="930152"/>
    <lineage>
        <taxon>Bacteria</taxon>
        <taxon>Bacillati</taxon>
        <taxon>Bacillota</taxon>
        <taxon>Bacilli</taxon>
        <taxon>Bacillales</taxon>
        <taxon>Bacillaceae</taxon>
        <taxon>Litchfieldia</taxon>
    </lineage>
</organism>
<dbReference type="SUPFAM" id="SSF49764">
    <property type="entry name" value="HSP20-like chaperones"/>
    <property type="match status" value="1"/>
</dbReference>
<gene>
    <name evidence="4" type="ORF">SAMN05216565_1233</name>
</gene>
<dbReference type="OrthoDB" id="1806521at2"/>
<dbReference type="Proteomes" id="UP000199159">
    <property type="component" value="Unassembled WGS sequence"/>
</dbReference>
<keyword evidence="5" id="KW-1185">Reference proteome</keyword>
<proteinExistence type="inferred from homology"/>
<evidence type="ECO:0000313" key="4">
    <source>
        <dbReference type="EMBL" id="SDP96792.1"/>
    </source>
</evidence>
<comment type="similarity">
    <text evidence="1 2">Belongs to the small heat shock protein (HSP20) family.</text>
</comment>
<dbReference type="InterPro" id="IPR002068">
    <property type="entry name" value="A-crystallin/Hsp20_dom"/>
</dbReference>
<reference evidence="5" key="1">
    <citation type="submission" date="2016-10" db="EMBL/GenBank/DDBJ databases">
        <authorList>
            <person name="Varghese N."/>
            <person name="Submissions S."/>
        </authorList>
    </citation>
    <scope>NUCLEOTIDE SEQUENCE [LARGE SCALE GENOMIC DNA]</scope>
    <source>
        <strain evidence="5">IBRC-M10078</strain>
    </source>
</reference>
<dbReference type="Gene3D" id="2.60.40.790">
    <property type="match status" value="1"/>
</dbReference>
<evidence type="ECO:0000313" key="5">
    <source>
        <dbReference type="Proteomes" id="UP000199159"/>
    </source>
</evidence>
<dbReference type="PROSITE" id="PS01031">
    <property type="entry name" value="SHSP"/>
    <property type="match status" value="1"/>
</dbReference>
<accession>A0A1H0X1J6</accession>
<protein>
    <submittedName>
        <fullName evidence="4">Molecular chaperone IbpA, HSP20 family</fullName>
    </submittedName>
</protein>
<dbReference type="EMBL" id="FNJU01000023">
    <property type="protein sequence ID" value="SDP96792.1"/>
    <property type="molecule type" value="Genomic_DNA"/>
</dbReference>
<sequence length="144" mass="17182">MKMDQFKHMHDWRKQWDGFFGDEFWKGFEPMMNNVSSQVNLYKSDNELLVVLSIPGLENVDNLDLFVQYQTLEVRGKVNLRFKGFDLIEEGIFQGDFERVVQLPFPVRDDRIDASYHNGLLIIHLHKRIPDDNRRKINIKKLED</sequence>
<evidence type="ECO:0000256" key="2">
    <source>
        <dbReference type="RuleBase" id="RU003616"/>
    </source>
</evidence>
<dbReference type="InterPro" id="IPR008978">
    <property type="entry name" value="HSP20-like_chaperone"/>
</dbReference>
<dbReference type="Pfam" id="PF00011">
    <property type="entry name" value="HSP20"/>
    <property type="match status" value="1"/>
</dbReference>
<dbReference type="RefSeq" id="WP_090859793.1">
    <property type="nucleotide sequence ID" value="NZ_FNJU01000023.1"/>
</dbReference>
<dbReference type="CDD" id="cd06464">
    <property type="entry name" value="ACD_sHsps-like"/>
    <property type="match status" value="1"/>
</dbReference>
<evidence type="ECO:0000259" key="3">
    <source>
        <dbReference type="PROSITE" id="PS01031"/>
    </source>
</evidence>
<dbReference type="AlphaFoldDB" id="A0A1H0X1J6"/>
<evidence type="ECO:0000256" key="1">
    <source>
        <dbReference type="PROSITE-ProRule" id="PRU00285"/>
    </source>
</evidence>
<dbReference type="STRING" id="930152.SAMN05216565_1233"/>
<name>A0A1H0X1J6_9BACI</name>